<sequence>MYNNSIYQNGVNFWFNQINNNKTYIYTTKENIYYDKSFINVLLIWIKYYTELHEKYNKYSKNDNFYKGFYEGLLETTNYTIRGRLINSTKNNRHIYYYFYIMSNEKIDEEILYIYNKDYNFEVQEMVLCNSYYKPQYKSYNVSRNILGLNIL</sequence>
<accession>A0A6C0H7T9</accession>
<dbReference type="EMBL" id="MN739899">
    <property type="protein sequence ID" value="QHT76641.1"/>
    <property type="molecule type" value="Genomic_DNA"/>
</dbReference>
<name>A0A6C0H7T9_9ZZZZ</name>
<reference evidence="1" key="1">
    <citation type="journal article" date="2020" name="Nature">
        <title>Giant virus diversity and host interactions through global metagenomics.</title>
        <authorList>
            <person name="Schulz F."/>
            <person name="Roux S."/>
            <person name="Paez-Espino D."/>
            <person name="Jungbluth S."/>
            <person name="Walsh D.A."/>
            <person name="Denef V.J."/>
            <person name="McMahon K.D."/>
            <person name="Konstantinidis K.T."/>
            <person name="Eloe-Fadrosh E.A."/>
            <person name="Kyrpides N.C."/>
            <person name="Woyke T."/>
        </authorList>
    </citation>
    <scope>NUCLEOTIDE SEQUENCE</scope>
    <source>
        <strain evidence="1">GVMAG-M-3300023179-82</strain>
    </source>
</reference>
<proteinExistence type="predicted"/>
<dbReference type="AlphaFoldDB" id="A0A6C0H7T9"/>
<protein>
    <submittedName>
        <fullName evidence="1">Uncharacterized protein</fullName>
    </submittedName>
</protein>
<evidence type="ECO:0000313" key="1">
    <source>
        <dbReference type="EMBL" id="QHT76641.1"/>
    </source>
</evidence>
<organism evidence="1">
    <name type="scientific">viral metagenome</name>
    <dbReference type="NCBI Taxonomy" id="1070528"/>
    <lineage>
        <taxon>unclassified sequences</taxon>
        <taxon>metagenomes</taxon>
        <taxon>organismal metagenomes</taxon>
    </lineage>
</organism>